<feature type="transmembrane region" description="Helical" evidence="1">
    <location>
        <begin position="130"/>
        <end position="151"/>
    </location>
</feature>
<keyword evidence="1" id="KW-1133">Transmembrane helix</keyword>
<dbReference type="EMBL" id="JACHVA010000117">
    <property type="protein sequence ID" value="MBC2603063.1"/>
    <property type="molecule type" value="Genomic_DNA"/>
</dbReference>
<evidence type="ECO:0000256" key="1">
    <source>
        <dbReference type="SAM" id="Phobius"/>
    </source>
</evidence>
<comment type="caution">
    <text evidence="2">The sequence shown here is derived from an EMBL/GenBank/DDBJ whole genome shotgun (WGS) entry which is preliminary data.</text>
</comment>
<feature type="transmembrane region" description="Helical" evidence="1">
    <location>
        <begin position="82"/>
        <end position="98"/>
    </location>
</feature>
<evidence type="ECO:0000313" key="2">
    <source>
        <dbReference type="EMBL" id="MBC2603063.1"/>
    </source>
</evidence>
<protein>
    <submittedName>
        <fullName evidence="2">Uncharacterized protein</fullName>
    </submittedName>
</protein>
<proteinExistence type="predicted"/>
<evidence type="ECO:0000313" key="3">
    <source>
        <dbReference type="Proteomes" id="UP000525652"/>
    </source>
</evidence>
<accession>A0A7X1E5I4</accession>
<feature type="transmembrane region" description="Helical" evidence="1">
    <location>
        <begin position="104"/>
        <end position="123"/>
    </location>
</feature>
<keyword evidence="1" id="KW-0812">Transmembrane</keyword>
<name>A0A7X1E5I4_9BACT</name>
<organism evidence="2 3">
    <name type="scientific">Puniceicoccus vermicola</name>
    <dbReference type="NCBI Taxonomy" id="388746"/>
    <lineage>
        <taxon>Bacteria</taxon>
        <taxon>Pseudomonadati</taxon>
        <taxon>Verrucomicrobiota</taxon>
        <taxon>Opitutia</taxon>
        <taxon>Puniceicoccales</taxon>
        <taxon>Puniceicoccaceae</taxon>
        <taxon>Puniceicoccus</taxon>
    </lineage>
</organism>
<dbReference type="Proteomes" id="UP000525652">
    <property type="component" value="Unassembled WGS sequence"/>
</dbReference>
<gene>
    <name evidence="2" type="ORF">H5P30_14870</name>
</gene>
<dbReference type="AlphaFoldDB" id="A0A7X1E5I4"/>
<dbReference type="RefSeq" id="WP_185693705.1">
    <property type="nucleotide sequence ID" value="NZ_JACHVA010000117.1"/>
</dbReference>
<keyword evidence="1" id="KW-0472">Membrane</keyword>
<sequence length="171" mass="19078">MLFFASAWGILGVLAILSCAVYRLLPLALTAFHEHSFGALEWIVLIVWMAFMIYAEGYKGFHKAFSPRVVARARALRKRPRPLACILAPFYCFGFFYATRKRKIVSWSVALGIVGLIVAVRFLNQPWRGIIDCGVVVGLGLGMLSILYHTLRWIAGAPSDHPADLPEPESQ</sequence>
<feature type="transmembrane region" description="Helical" evidence="1">
    <location>
        <begin position="35"/>
        <end position="55"/>
    </location>
</feature>
<keyword evidence="3" id="KW-1185">Reference proteome</keyword>
<reference evidence="2 3" key="1">
    <citation type="submission" date="2020-07" db="EMBL/GenBank/DDBJ databases">
        <authorList>
            <person name="Feng X."/>
        </authorList>
    </citation>
    <scope>NUCLEOTIDE SEQUENCE [LARGE SCALE GENOMIC DNA]</scope>
    <source>
        <strain evidence="2 3">JCM14086</strain>
    </source>
</reference>